<evidence type="ECO:0000313" key="2">
    <source>
        <dbReference type="Proteomes" id="UP000260311"/>
    </source>
</evidence>
<dbReference type="EMBL" id="MH375644">
    <property type="protein sequence ID" value="AXC34489.1"/>
    <property type="molecule type" value="Genomic_DNA"/>
</dbReference>
<name>A0A384ZS72_9CAUD</name>
<accession>A0A384ZS72</accession>
<dbReference type="GeneID" id="55608567"/>
<dbReference type="Proteomes" id="UP000260311">
    <property type="component" value="Segment"/>
</dbReference>
<proteinExistence type="predicted"/>
<dbReference type="RefSeq" id="YP_009838335.1">
    <property type="nucleotide sequence ID" value="NC_048709.1"/>
</dbReference>
<organism evidence="1 2">
    <name type="scientific">Vibrio phage YC</name>
    <dbReference type="NCBI Taxonomy" id="2267403"/>
    <lineage>
        <taxon>Viruses</taxon>
        <taxon>Duplodnaviria</taxon>
        <taxon>Heunggongvirae</taxon>
        <taxon>Uroviricota</taxon>
        <taxon>Caudoviricetes</taxon>
        <taxon>Pantevenvirales</taxon>
        <taxon>Ackermannviridae</taxon>
        <taxon>Campanilevirus</taxon>
        <taxon>Campanilevirus YC</taxon>
    </lineage>
</organism>
<evidence type="ECO:0000313" key="1">
    <source>
        <dbReference type="EMBL" id="AXC34489.1"/>
    </source>
</evidence>
<keyword evidence="2" id="KW-1185">Reference proteome</keyword>
<sequence length="119" mass="13215">MLYQQILENLLDLSLITNSEIVLDARYRGYRVVGSEDLMVITSNGCIEFAVNDGTNIRRLGDMGHIIDHFSDKIQAVFACGKAACGVNEHLYIEMGRDLPSLEDGTKLFTDAINAYNKA</sequence>
<reference evidence="1 2" key="1">
    <citation type="submission" date="2018-05" db="EMBL/GenBank/DDBJ databases">
        <title>The genome of Vibrio coralliilyticus phage YC.</title>
        <authorList>
            <person name="Benler S."/>
        </authorList>
    </citation>
    <scope>NUCLEOTIDE SEQUENCE [LARGE SCALE GENOMIC DNA]</scope>
</reference>
<dbReference type="KEGG" id="vg:55608567"/>
<protein>
    <submittedName>
        <fullName evidence="1">Uncharacterized protein</fullName>
    </submittedName>
</protein>